<feature type="signal peptide" evidence="1">
    <location>
        <begin position="1"/>
        <end position="21"/>
    </location>
</feature>
<dbReference type="SUPFAM" id="SSF103515">
    <property type="entry name" value="Autotransporter"/>
    <property type="match status" value="1"/>
</dbReference>
<comment type="caution">
    <text evidence="2">The sequence shown here is derived from an EMBL/GenBank/DDBJ whole genome shotgun (WGS) entry which is preliminary data.</text>
</comment>
<organism evidence="2 3">
    <name type="scientific">Pontiella agarivorans</name>
    <dbReference type="NCBI Taxonomy" id="3038953"/>
    <lineage>
        <taxon>Bacteria</taxon>
        <taxon>Pseudomonadati</taxon>
        <taxon>Kiritimatiellota</taxon>
        <taxon>Kiritimatiellia</taxon>
        <taxon>Kiritimatiellales</taxon>
        <taxon>Pontiellaceae</taxon>
        <taxon>Pontiella</taxon>
    </lineage>
</organism>
<keyword evidence="1" id="KW-0732">Signal</keyword>
<dbReference type="RefSeq" id="WP_322609554.1">
    <property type="nucleotide sequence ID" value="NZ_JARVCO010000012.1"/>
</dbReference>
<dbReference type="InterPro" id="IPR036709">
    <property type="entry name" value="Autotransporte_beta_dom_sf"/>
</dbReference>
<dbReference type="EMBL" id="JARVCO010000012">
    <property type="protein sequence ID" value="MDZ8119772.1"/>
    <property type="molecule type" value="Genomic_DNA"/>
</dbReference>
<name>A0ABU5MZZ0_9BACT</name>
<reference evidence="2 3" key="1">
    <citation type="journal article" date="2024" name="Appl. Environ. Microbiol.">
        <title>Pontiella agarivorans sp. nov., a novel marine anaerobic bacterium capable of degrading macroalgal polysaccharides and fixing nitrogen.</title>
        <authorList>
            <person name="Liu N."/>
            <person name="Kivenson V."/>
            <person name="Peng X."/>
            <person name="Cui Z."/>
            <person name="Lankiewicz T.S."/>
            <person name="Gosselin K.M."/>
            <person name="English C.J."/>
            <person name="Blair E.M."/>
            <person name="O'Malley M.A."/>
            <person name="Valentine D.L."/>
        </authorList>
    </citation>
    <scope>NUCLEOTIDE SEQUENCE [LARGE SCALE GENOMIC DNA]</scope>
    <source>
        <strain evidence="2 3">NLcol2</strain>
    </source>
</reference>
<evidence type="ECO:0000313" key="3">
    <source>
        <dbReference type="Proteomes" id="UP001290861"/>
    </source>
</evidence>
<accession>A0ABU5MZZ0</accession>
<proteinExistence type="predicted"/>
<sequence>MTNRTLQVLIALTFVSAASFAAKERVIRFQNHVRIGYDDNIYQTKNATDSGFITDIINLSAKFNFSSRTDALVYWEPEFQYRFDADPEFVSYQNLYAQLNHALSQRTFLTLSDRFRYQQKDGQSDYASQDNQNYFENDLLGSVDYTLNEVSFIKLGLGYEFRIWDDSDYGEWQGSAGGGNNYDLFKADGSYFRQLNPEKTQIMGGVNYGSLTYDGDRGGYDSVTFLVGADQNFTPTVSGFGRVGYTLTSVDNAGGGSEDTSSPYLSTGLEVNPSARTSVTTSLGYSLYRSQNSIYNAQDRFNVTLGARHDITAKIALSSSLSYIYSYYDGSYALAGSGSNAKDNFVSLGLRCSYQVNRNNFVELGYLFRTRNVSGNTALNDWDGNRLDAAWRLRL</sequence>
<feature type="chain" id="PRO_5045767070" evidence="1">
    <location>
        <begin position="22"/>
        <end position="395"/>
    </location>
</feature>
<keyword evidence="3" id="KW-1185">Reference proteome</keyword>
<evidence type="ECO:0000313" key="2">
    <source>
        <dbReference type="EMBL" id="MDZ8119772.1"/>
    </source>
</evidence>
<gene>
    <name evidence="2" type="ORF">P9H32_14175</name>
</gene>
<protein>
    <submittedName>
        <fullName evidence="2">Outer membrane beta-barrel protein</fullName>
    </submittedName>
</protein>
<dbReference type="Proteomes" id="UP001290861">
    <property type="component" value="Unassembled WGS sequence"/>
</dbReference>
<evidence type="ECO:0000256" key="1">
    <source>
        <dbReference type="SAM" id="SignalP"/>
    </source>
</evidence>